<evidence type="ECO:0000256" key="3">
    <source>
        <dbReference type="RuleBase" id="RU003719"/>
    </source>
</evidence>
<gene>
    <name evidence="6" type="ORF">MF646_22745</name>
</gene>
<dbReference type="Pfam" id="PF02826">
    <property type="entry name" value="2-Hacid_dh_C"/>
    <property type="match status" value="1"/>
</dbReference>
<dbReference type="SUPFAM" id="SSF52283">
    <property type="entry name" value="Formate/glycerate dehydrogenase catalytic domain-like"/>
    <property type="match status" value="1"/>
</dbReference>
<keyword evidence="2 3" id="KW-0560">Oxidoreductase</keyword>
<dbReference type="PROSITE" id="PS00065">
    <property type="entry name" value="D_2_HYDROXYACID_DH_1"/>
    <property type="match status" value="1"/>
</dbReference>
<dbReference type="Gene3D" id="3.40.50.720">
    <property type="entry name" value="NAD(P)-binding Rossmann-like Domain"/>
    <property type="match status" value="2"/>
</dbReference>
<evidence type="ECO:0000313" key="7">
    <source>
        <dbReference type="Proteomes" id="UP001139150"/>
    </source>
</evidence>
<reference evidence="6" key="1">
    <citation type="submission" date="2022-02" db="EMBL/GenBank/DDBJ databases">
        <title>Halalkalibacter sp. nov. isolated from Lonar Lake, India.</title>
        <authorList>
            <person name="Joshi A."/>
            <person name="Thite S."/>
            <person name="Lodha T."/>
        </authorList>
    </citation>
    <scope>NUCLEOTIDE SEQUENCE</scope>
    <source>
        <strain evidence="6">MEB205</strain>
    </source>
</reference>
<sequence length="324" mass="36436">MKPKVFITNPIPSEAEELISRYCDYEIWEKDEEIPKEVLLQKVADAEGLLTPKGKITREFLQHTPKLKIVSNIAVGYDTFDLKEMEEKGVLGTHTPFVLDDTVADLAFGLIVSVARRIPELDQYVKVGKWIENSDTLFGTDVHHASLGIIGMGRIGEKIARRALGFDMNVLYYNRSRRRDLEEKLNIKYCEFTNLLKESDFVLLMVPLTNETYHLMGEEQFQLMKPSAYFINCSRGETVDEASLIAALRQGSIRGAGLDVFEVEPVDKNNPLLTMENVITVPHIGSATKKTRHAMALKAAENLVAGVTGKIPPNIVPELRHLIQ</sequence>
<dbReference type="InterPro" id="IPR050223">
    <property type="entry name" value="D-isomer_2-hydroxyacid_DH"/>
</dbReference>
<dbReference type="GO" id="GO:0005829">
    <property type="term" value="C:cytosol"/>
    <property type="evidence" value="ECO:0007669"/>
    <property type="project" value="TreeGrafter"/>
</dbReference>
<dbReference type="InterPro" id="IPR029752">
    <property type="entry name" value="D-isomer_DH_CS1"/>
</dbReference>
<proteinExistence type="inferred from homology"/>
<comment type="similarity">
    <text evidence="1 3">Belongs to the D-isomer specific 2-hydroxyacid dehydrogenase family.</text>
</comment>
<evidence type="ECO:0000259" key="4">
    <source>
        <dbReference type="Pfam" id="PF00389"/>
    </source>
</evidence>
<dbReference type="CDD" id="cd05301">
    <property type="entry name" value="GDH"/>
    <property type="match status" value="1"/>
</dbReference>
<dbReference type="Pfam" id="PF00389">
    <property type="entry name" value="2-Hacid_dh"/>
    <property type="match status" value="1"/>
</dbReference>
<evidence type="ECO:0000259" key="5">
    <source>
        <dbReference type="Pfam" id="PF02826"/>
    </source>
</evidence>
<dbReference type="GO" id="GO:0030267">
    <property type="term" value="F:glyoxylate reductase (NADPH) activity"/>
    <property type="evidence" value="ECO:0007669"/>
    <property type="project" value="TreeGrafter"/>
</dbReference>
<evidence type="ECO:0000256" key="2">
    <source>
        <dbReference type="ARBA" id="ARBA00023002"/>
    </source>
</evidence>
<name>A0A9X2CX84_9BACI</name>
<protein>
    <submittedName>
        <fullName evidence="6">D-glycerate dehydrogenase</fullName>
    </submittedName>
</protein>
<feature type="domain" description="D-isomer specific 2-hydroxyacid dehydrogenase catalytic" evidence="4">
    <location>
        <begin position="5"/>
        <end position="316"/>
    </location>
</feature>
<dbReference type="InterPro" id="IPR006139">
    <property type="entry name" value="D-isomer_2_OHA_DH_cat_dom"/>
</dbReference>
<evidence type="ECO:0000313" key="6">
    <source>
        <dbReference type="EMBL" id="MCL7749926.1"/>
    </source>
</evidence>
<dbReference type="EMBL" id="JAKRYL010000047">
    <property type="protein sequence ID" value="MCL7749926.1"/>
    <property type="molecule type" value="Genomic_DNA"/>
</dbReference>
<dbReference type="FunFam" id="3.40.50.720:FF:000462">
    <property type="entry name" value="Glyoxylate reductase (NADP+)"/>
    <property type="match status" value="1"/>
</dbReference>
<dbReference type="GO" id="GO:0051287">
    <property type="term" value="F:NAD binding"/>
    <property type="evidence" value="ECO:0007669"/>
    <property type="project" value="InterPro"/>
</dbReference>
<dbReference type="PANTHER" id="PTHR10996:SF283">
    <property type="entry name" value="GLYOXYLATE_HYDROXYPYRUVATE REDUCTASE B"/>
    <property type="match status" value="1"/>
</dbReference>
<dbReference type="InterPro" id="IPR006140">
    <property type="entry name" value="D-isomer_DH_NAD-bd"/>
</dbReference>
<dbReference type="AlphaFoldDB" id="A0A9X2CX84"/>
<dbReference type="InterPro" id="IPR036291">
    <property type="entry name" value="NAD(P)-bd_dom_sf"/>
</dbReference>
<dbReference type="Proteomes" id="UP001139150">
    <property type="component" value="Unassembled WGS sequence"/>
</dbReference>
<keyword evidence="7" id="KW-1185">Reference proteome</keyword>
<dbReference type="SUPFAM" id="SSF51735">
    <property type="entry name" value="NAD(P)-binding Rossmann-fold domains"/>
    <property type="match status" value="1"/>
</dbReference>
<accession>A0A9X2CX84</accession>
<organism evidence="6 7">
    <name type="scientific">Halalkalibacter alkaliphilus</name>
    <dbReference type="NCBI Taxonomy" id="2917993"/>
    <lineage>
        <taxon>Bacteria</taxon>
        <taxon>Bacillati</taxon>
        <taxon>Bacillota</taxon>
        <taxon>Bacilli</taxon>
        <taxon>Bacillales</taxon>
        <taxon>Bacillaceae</taxon>
        <taxon>Halalkalibacter</taxon>
    </lineage>
</organism>
<evidence type="ECO:0000256" key="1">
    <source>
        <dbReference type="ARBA" id="ARBA00005854"/>
    </source>
</evidence>
<feature type="domain" description="D-isomer specific 2-hydroxyacid dehydrogenase NAD-binding" evidence="5">
    <location>
        <begin position="108"/>
        <end position="285"/>
    </location>
</feature>
<comment type="caution">
    <text evidence="6">The sequence shown here is derived from an EMBL/GenBank/DDBJ whole genome shotgun (WGS) entry which is preliminary data.</text>
</comment>
<dbReference type="GO" id="GO:0016618">
    <property type="term" value="F:hydroxypyruvate reductase [NAD(P)H] activity"/>
    <property type="evidence" value="ECO:0007669"/>
    <property type="project" value="TreeGrafter"/>
</dbReference>
<dbReference type="RefSeq" id="WP_250098774.1">
    <property type="nucleotide sequence ID" value="NZ_JAKRYL010000047.1"/>
</dbReference>
<dbReference type="PANTHER" id="PTHR10996">
    <property type="entry name" value="2-HYDROXYACID DEHYDROGENASE-RELATED"/>
    <property type="match status" value="1"/>
</dbReference>